<evidence type="ECO:0000313" key="3">
    <source>
        <dbReference type="Proteomes" id="UP000032900"/>
    </source>
</evidence>
<protein>
    <recommendedName>
        <fullName evidence="1">Carrier domain-containing protein</fullName>
    </recommendedName>
</protein>
<keyword evidence="3" id="KW-1185">Reference proteome</keyword>
<dbReference type="Gene3D" id="1.10.1200.10">
    <property type="entry name" value="ACP-like"/>
    <property type="match status" value="1"/>
</dbReference>
<proteinExistence type="predicted"/>
<sequence>MQEKFIELFKEALEIDGRAIELSDPFRDYDEWSSLGQLSLIAMLDEQFDVVIETTEFEKLTTVGDLLTAVSRKMTS</sequence>
<dbReference type="PROSITE" id="PS50075">
    <property type="entry name" value="CARRIER"/>
    <property type="match status" value="1"/>
</dbReference>
<dbReference type="OrthoDB" id="675004at2"/>
<accession>A0A0E9M3B3</accession>
<name>A0A0E9M3B3_9BACT</name>
<dbReference type="AlphaFoldDB" id="A0A0E9M3B3"/>
<organism evidence="2 3">
    <name type="scientific">Geofilum rubicundum JCM 15548</name>
    <dbReference type="NCBI Taxonomy" id="1236989"/>
    <lineage>
        <taxon>Bacteria</taxon>
        <taxon>Pseudomonadati</taxon>
        <taxon>Bacteroidota</taxon>
        <taxon>Bacteroidia</taxon>
        <taxon>Marinilabiliales</taxon>
        <taxon>Marinilabiliaceae</taxon>
        <taxon>Geofilum</taxon>
    </lineage>
</organism>
<evidence type="ECO:0000313" key="2">
    <source>
        <dbReference type="EMBL" id="GAO31660.1"/>
    </source>
</evidence>
<reference evidence="2 3" key="1">
    <citation type="journal article" date="2015" name="Microbes Environ.">
        <title>Distribution and evolution of nitrogen fixation genes in the phylum bacteroidetes.</title>
        <authorList>
            <person name="Inoue J."/>
            <person name="Oshima K."/>
            <person name="Suda W."/>
            <person name="Sakamoto M."/>
            <person name="Iino T."/>
            <person name="Noda S."/>
            <person name="Hongoh Y."/>
            <person name="Hattori M."/>
            <person name="Ohkuma M."/>
        </authorList>
    </citation>
    <scope>NUCLEOTIDE SEQUENCE [LARGE SCALE GENOMIC DNA]</scope>
    <source>
        <strain evidence="2">JCM 15548</strain>
    </source>
</reference>
<dbReference type="SUPFAM" id="SSF47336">
    <property type="entry name" value="ACP-like"/>
    <property type="match status" value="1"/>
</dbReference>
<dbReference type="Pfam" id="PF00550">
    <property type="entry name" value="PP-binding"/>
    <property type="match status" value="1"/>
</dbReference>
<dbReference type="Proteomes" id="UP000032900">
    <property type="component" value="Unassembled WGS sequence"/>
</dbReference>
<evidence type="ECO:0000259" key="1">
    <source>
        <dbReference type="PROSITE" id="PS50075"/>
    </source>
</evidence>
<dbReference type="InterPro" id="IPR009081">
    <property type="entry name" value="PP-bd_ACP"/>
</dbReference>
<feature type="domain" description="Carrier" evidence="1">
    <location>
        <begin position="1"/>
        <end position="74"/>
    </location>
</feature>
<gene>
    <name evidence="2" type="ORF">JCM15548_14047</name>
</gene>
<dbReference type="EMBL" id="BAZW01000056">
    <property type="protein sequence ID" value="GAO31660.1"/>
    <property type="molecule type" value="Genomic_DNA"/>
</dbReference>
<comment type="caution">
    <text evidence="2">The sequence shown here is derived from an EMBL/GenBank/DDBJ whole genome shotgun (WGS) entry which is preliminary data.</text>
</comment>
<dbReference type="STRING" id="1236989.JCM15548_14047"/>
<dbReference type="InterPro" id="IPR036736">
    <property type="entry name" value="ACP-like_sf"/>
</dbReference>
<dbReference type="RefSeq" id="WP_062127902.1">
    <property type="nucleotide sequence ID" value="NZ_BAZW01000056.1"/>
</dbReference>